<dbReference type="RefSeq" id="WP_145663408.1">
    <property type="nucleotide sequence ID" value="NZ_VITK01000004.1"/>
</dbReference>
<dbReference type="InterPro" id="IPR006311">
    <property type="entry name" value="TAT_signal"/>
</dbReference>
<dbReference type="InterPro" id="IPR012334">
    <property type="entry name" value="Pectin_lyas_fold"/>
</dbReference>
<dbReference type="Gene3D" id="2.160.20.10">
    <property type="entry name" value="Single-stranded right-handed beta-helix, Pectin lyase-like"/>
    <property type="match status" value="1"/>
</dbReference>
<protein>
    <submittedName>
        <fullName evidence="2">Putative secreted repeat protein (TIGR03808 family)</fullName>
    </submittedName>
</protein>
<dbReference type="EMBL" id="VITK01000004">
    <property type="protein sequence ID" value="TWA99486.1"/>
    <property type="molecule type" value="Genomic_DNA"/>
</dbReference>
<dbReference type="Pfam" id="PF13229">
    <property type="entry name" value="Beta_helix"/>
    <property type="match status" value="2"/>
</dbReference>
<evidence type="ECO:0000313" key="3">
    <source>
        <dbReference type="Proteomes" id="UP000319949"/>
    </source>
</evidence>
<dbReference type="OrthoDB" id="9788772at2"/>
<dbReference type="InterPro" id="IPR022388">
    <property type="entry name" value="CHP03808"/>
</dbReference>
<evidence type="ECO:0000313" key="2">
    <source>
        <dbReference type="EMBL" id="TWA99486.1"/>
    </source>
</evidence>
<dbReference type="InterPro" id="IPR006626">
    <property type="entry name" value="PbH1"/>
</dbReference>
<dbReference type="InterPro" id="IPR022444">
    <property type="entry name" value="Cofactor-bd_rpt"/>
</dbReference>
<reference evidence="2 3" key="1">
    <citation type="submission" date="2019-06" db="EMBL/GenBank/DDBJ databases">
        <title>Genomic Encyclopedia of Type Strains, Phase IV (KMG-V): Genome sequencing to study the core and pangenomes of soil and plant-associated prokaryotes.</title>
        <authorList>
            <person name="Whitman W."/>
        </authorList>
    </citation>
    <scope>NUCLEOTIDE SEQUENCE [LARGE SCALE GENOMIC DNA]</scope>
    <source>
        <strain evidence="2 3">BR 510</strain>
    </source>
</reference>
<feature type="domain" description="Right handed beta helix" evidence="1">
    <location>
        <begin position="103"/>
        <end position="210"/>
    </location>
</feature>
<dbReference type="STRING" id="1803665.GCA_001641335_05659"/>
<dbReference type="NCBIfam" id="TIGR03808">
    <property type="entry name" value="RR_plus_rpt_1"/>
    <property type="match status" value="1"/>
</dbReference>
<gene>
    <name evidence="2" type="ORF">FBZ96_104461</name>
</gene>
<dbReference type="Proteomes" id="UP000319949">
    <property type="component" value="Unassembled WGS sequence"/>
</dbReference>
<dbReference type="AlphaFoldDB" id="A0A560DQT9"/>
<name>A0A560DQT9_9BRAD</name>
<accession>A0A560DQT9</accession>
<dbReference type="SMART" id="SM00710">
    <property type="entry name" value="PbH1"/>
    <property type="match status" value="7"/>
</dbReference>
<proteinExistence type="predicted"/>
<sequence>MDLNRRHLIGASTAGIAGALAMPADAARAAPLTSLLGRDATQYGVRPGSSEDQTRALQRAIDEAARAQMPLALPPGIYRCGLLRLPNGAQLIGVRGATKLVFTGGASAIQGDGADAVGLTGITFDGAGIPLPTRRGLIHVLGGRDVRITDCEITNSGGSGIWLEQVAGDISGNILGNIAVTAVVSFDAKGLSVSRNTISGTNDNGIEILRTAIGDDGTLVADNRIENIKAGPGGSGQYGNAINAFRAGNVIVRGNRIRNCDYSAVRGNSASNIHITGNSVSDVREVALYSEFAFEAAVIANNTVDGAAVGVSVCNFNEGGRIAVVQGNIIRNLIPKRPIGTAPDDDAGVGIYIEADSSVTGNVIENAPSYGIVAGWGKYLRDVAITGNVIRKALAGVGVSVVPGAGTALVNNNMISETPRGAVVGLDHARAVTSDLSADGAQRFAQVVIGGNAVRR</sequence>
<dbReference type="InterPro" id="IPR039448">
    <property type="entry name" value="Beta_helix"/>
</dbReference>
<dbReference type="NCBIfam" id="TIGR03807">
    <property type="entry name" value="RR_fam_repeat"/>
    <property type="match status" value="4"/>
</dbReference>
<organism evidence="2 3">
    <name type="scientific">Bradyrhizobium stylosanthis</name>
    <dbReference type="NCBI Taxonomy" id="1803665"/>
    <lineage>
        <taxon>Bacteria</taxon>
        <taxon>Pseudomonadati</taxon>
        <taxon>Pseudomonadota</taxon>
        <taxon>Alphaproteobacteria</taxon>
        <taxon>Hyphomicrobiales</taxon>
        <taxon>Nitrobacteraceae</taxon>
        <taxon>Bradyrhizobium</taxon>
    </lineage>
</organism>
<keyword evidence="3" id="KW-1185">Reference proteome</keyword>
<dbReference type="PROSITE" id="PS51318">
    <property type="entry name" value="TAT"/>
    <property type="match status" value="1"/>
</dbReference>
<comment type="caution">
    <text evidence="2">The sequence shown here is derived from an EMBL/GenBank/DDBJ whole genome shotgun (WGS) entry which is preliminary data.</text>
</comment>
<dbReference type="SUPFAM" id="SSF51126">
    <property type="entry name" value="Pectin lyase-like"/>
    <property type="match status" value="1"/>
</dbReference>
<dbReference type="InterPro" id="IPR011050">
    <property type="entry name" value="Pectin_lyase_fold/virulence"/>
</dbReference>
<feature type="domain" description="Right handed beta helix" evidence="1">
    <location>
        <begin position="215"/>
        <end position="388"/>
    </location>
</feature>
<evidence type="ECO:0000259" key="1">
    <source>
        <dbReference type="Pfam" id="PF13229"/>
    </source>
</evidence>